<dbReference type="EMBL" id="UINC01038001">
    <property type="protein sequence ID" value="SVB34347.1"/>
    <property type="molecule type" value="Genomic_DNA"/>
</dbReference>
<dbReference type="PANTHER" id="PTHR33529:SF6">
    <property type="entry name" value="YJGP_YJGQ FAMILY PERMEASE"/>
    <property type="match status" value="1"/>
</dbReference>
<gene>
    <name evidence="7" type="ORF">METZ01_LOCUS187201</name>
</gene>
<dbReference type="PANTHER" id="PTHR33529">
    <property type="entry name" value="SLR0882 PROTEIN-RELATED"/>
    <property type="match status" value="1"/>
</dbReference>
<feature type="transmembrane region" description="Helical" evidence="6">
    <location>
        <begin position="105"/>
        <end position="124"/>
    </location>
</feature>
<name>A0A382D9P0_9ZZZZ</name>
<sequence length="421" mass="47961">MSINIIDRYILRELIKIFLITVGALTTVLYLDKFLFIAENIVNRGVSILEVFLIMVYISPSYLALTVPISVLVASVATFNQFSASNEWVAMKSCHLSFMQTMRPVLIFSIFTYIVAVIIMVYALPWGNFAYKQKTYEIIKNRADINIKPNILNYDFKDLVILAKKREKKFQFRDILLADTTQSKSPKIITANQAIILPNIESLKIRLELTSGTIHELGDKLSEYQTINFDTYELNLNLPDTAQLEKEALVGHRELSINLLLKQIKDFENKGLPTFAAKVELSKKFAIPFTCLLFGLLGAPLGIHSSRGGKSGSFATSIMVILLYYMGLIFAQNMGKSGQVEPYSSIWVPNIIIFCIIVYTSYKMQKDLPFNFINRIVDNVSITHKLLSAFYLKLLPHTDNNRIKFLKYKASRQVDENNTKK</sequence>
<keyword evidence="4 6" id="KW-1133">Transmembrane helix</keyword>
<accession>A0A382D9P0</accession>
<evidence type="ECO:0008006" key="8">
    <source>
        <dbReference type="Google" id="ProtNLM"/>
    </source>
</evidence>
<feature type="transmembrane region" description="Helical" evidence="6">
    <location>
        <begin position="285"/>
        <end position="305"/>
    </location>
</feature>
<evidence type="ECO:0000256" key="1">
    <source>
        <dbReference type="ARBA" id="ARBA00004651"/>
    </source>
</evidence>
<proteinExistence type="predicted"/>
<feature type="transmembrane region" description="Helical" evidence="6">
    <location>
        <begin position="343"/>
        <end position="362"/>
    </location>
</feature>
<feature type="transmembrane region" description="Helical" evidence="6">
    <location>
        <begin position="311"/>
        <end position="331"/>
    </location>
</feature>
<evidence type="ECO:0000256" key="5">
    <source>
        <dbReference type="ARBA" id="ARBA00023136"/>
    </source>
</evidence>
<dbReference type="GO" id="GO:0015920">
    <property type="term" value="P:lipopolysaccharide transport"/>
    <property type="evidence" value="ECO:0007669"/>
    <property type="project" value="TreeGrafter"/>
</dbReference>
<keyword evidence="5 6" id="KW-0472">Membrane</keyword>
<evidence type="ECO:0000256" key="3">
    <source>
        <dbReference type="ARBA" id="ARBA00022692"/>
    </source>
</evidence>
<dbReference type="GO" id="GO:0043190">
    <property type="term" value="C:ATP-binding cassette (ABC) transporter complex"/>
    <property type="evidence" value="ECO:0007669"/>
    <property type="project" value="TreeGrafter"/>
</dbReference>
<feature type="transmembrane region" description="Helical" evidence="6">
    <location>
        <begin position="14"/>
        <end position="31"/>
    </location>
</feature>
<feature type="transmembrane region" description="Helical" evidence="6">
    <location>
        <begin position="52"/>
        <end position="79"/>
    </location>
</feature>
<dbReference type="AlphaFoldDB" id="A0A382D9P0"/>
<evidence type="ECO:0000313" key="7">
    <source>
        <dbReference type="EMBL" id="SVB34347.1"/>
    </source>
</evidence>
<dbReference type="InterPro" id="IPR005495">
    <property type="entry name" value="LptG/LptF_permease"/>
</dbReference>
<comment type="subcellular location">
    <subcellularLocation>
        <location evidence="1">Cell membrane</location>
        <topology evidence="1">Multi-pass membrane protein</topology>
    </subcellularLocation>
</comment>
<keyword evidence="2" id="KW-1003">Cell membrane</keyword>
<organism evidence="7">
    <name type="scientific">marine metagenome</name>
    <dbReference type="NCBI Taxonomy" id="408172"/>
    <lineage>
        <taxon>unclassified sequences</taxon>
        <taxon>metagenomes</taxon>
        <taxon>ecological metagenomes</taxon>
    </lineage>
</organism>
<reference evidence="7" key="1">
    <citation type="submission" date="2018-05" db="EMBL/GenBank/DDBJ databases">
        <authorList>
            <person name="Lanie J.A."/>
            <person name="Ng W.-L."/>
            <person name="Kazmierczak K.M."/>
            <person name="Andrzejewski T.M."/>
            <person name="Davidsen T.M."/>
            <person name="Wayne K.J."/>
            <person name="Tettelin H."/>
            <person name="Glass J.I."/>
            <person name="Rusch D."/>
            <person name="Podicherti R."/>
            <person name="Tsui H.-C.T."/>
            <person name="Winkler M.E."/>
        </authorList>
    </citation>
    <scope>NUCLEOTIDE SEQUENCE</scope>
</reference>
<keyword evidence="3 6" id="KW-0812">Transmembrane</keyword>
<dbReference type="Pfam" id="PF03739">
    <property type="entry name" value="LptF_LptG"/>
    <property type="match status" value="1"/>
</dbReference>
<protein>
    <recommendedName>
        <fullName evidence="8">Lipopolysaccharide export system permease protein LptF</fullName>
    </recommendedName>
</protein>
<evidence type="ECO:0000256" key="2">
    <source>
        <dbReference type="ARBA" id="ARBA00022475"/>
    </source>
</evidence>
<evidence type="ECO:0000256" key="4">
    <source>
        <dbReference type="ARBA" id="ARBA00022989"/>
    </source>
</evidence>
<evidence type="ECO:0000256" key="6">
    <source>
        <dbReference type="SAM" id="Phobius"/>
    </source>
</evidence>